<evidence type="ECO:0000313" key="3">
    <source>
        <dbReference type="EMBL" id="PDH39658.1"/>
    </source>
</evidence>
<dbReference type="Proteomes" id="UP000219327">
    <property type="component" value="Unassembled WGS sequence"/>
</dbReference>
<gene>
    <name evidence="3" type="ORF">CNE99_05240</name>
</gene>
<evidence type="ECO:0000256" key="2">
    <source>
        <dbReference type="SAM" id="Phobius"/>
    </source>
</evidence>
<evidence type="ECO:0000256" key="1">
    <source>
        <dbReference type="SAM" id="Coils"/>
    </source>
</evidence>
<keyword evidence="2" id="KW-0812">Transmembrane</keyword>
<organism evidence="3 4">
    <name type="scientific">OM182 bacterium MED-G24</name>
    <dbReference type="NCBI Taxonomy" id="1986255"/>
    <lineage>
        <taxon>Bacteria</taxon>
        <taxon>Pseudomonadati</taxon>
        <taxon>Pseudomonadota</taxon>
        <taxon>Gammaproteobacteria</taxon>
        <taxon>OMG group</taxon>
        <taxon>OM182 clade</taxon>
    </lineage>
</organism>
<keyword evidence="1" id="KW-0175">Coiled coil</keyword>
<accession>A0A2A5WTQ2</accession>
<comment type="caution">
    <text evidence="3">The sequence shown here is derived from an EMBL/GenBank/DDBJ whole genome shotgun (WGS) entry which is preliminary data.</text>
</comment>
<name>A0A2A5WTQ2_9GAMM</name>
<keyword evidence="2" id="KW-0472">Membrane</keyword>
<dbReference type="AlphaFoldDB" id="A0A2A5WTQ2"/>
<reference evidence="3 4" key="1">
    <citation type="submission" date="2017-08" db="EMBL/GenBank/DDBJ databases">
        <title>Fine stratification of microbial communities through a metagenomic profile of the photic zone.</title>
        <authorList>
            <person name="Haro-Moreno J.M."/>
            <person name="Lopez-Perez M."/>
            <person name="De La Torre J."/>
            <person name="Picazo A."/>
            <person name="Camacho A."/>
            <person name="Rodriguez-Valera F."/>
        </authorList>
    </citation>
    <scope>NUCLEOTIDE SEQUENCE [LARGE SCALE GENOMIC DNA]</scope>
    <source>
        <strain evidence="3">MED-G24</strain>
    </source>
</reference>
<evidence type="ECO:0000313" key="4">
    <source>
        <dbReference type="Proteomes" id="UP000219327"/>
    </source>
</evidence>
<sequence length="79" mass="9025">MYLGVFEMVVLVTLIGCATGVISDYFATQRKTAKAMKPEELDDALDRIEELEDRIKVLEKIVTDERHTLAREIDGLNQR</sequence>
<feature type="transmembrane region" description="Helical" evidence="2">
    <location>
        <begin position="6"/>
        <end position="27"/>
    </location>
</feature>
<keyword evidence="2" id="KW-1133">Transmembrane helix</keyword>
<proteinExistence type="predicted"/>
<feature type="coiled-coil region" evidence="1">
    <location>
        <begin position="41"/>
        <end position="68"/>
    </location>
</feature>
<dbReference type="EMBL" id="NTKD01000021">
    <property type="protein sequence ID" value="PDH39658.1"/>
    <property type="molecule type" value="Genomic_DNA"/>
</dbReference>
<protein>
    <submittedName>
        <fullName evidence="3">Uncharacterized protein</fullName>
    </submittedName>
</protein>